<evidence type="ECO:0000313" key="1">
    <source>
        <dbReference type="EMBL" id="CAI9946451.1"/>
    </source>
</evidence>
<sequence>MKVTVIKQMKIPQVLQQIWNSENNKITPNSSYSVINNIATEIYQNSQIEKLKLVQGLIQQQSNELIQWNQKCDSMDTYFERVQNNMNILQQNVRIIEEAIIPVKKESVQTRFPNKQLQVQLRK</sequence>
<organism evidence="1">
    <name type="scientific">Hexamita inflata</name>
    <dbReference type="NCBI Taxonomy" id="28002"/>
    <lineage>
        <taxon>Eukaryota</taxon>
        <taxon>Metamonada</taxon>
        <taxon>Diplomonadida</taxon>
        <taxon>Hexamitidae</taxon>
        <taxon>Hexamitinae</taxon>
        <taxon>Hexamita</taxon>
    </lineage>
</organism>
<evidence type="ECO:0000313" key="3">
    <source>
        <dbReference type="Proteomes" id="UP001642409"/>
    </source>
</evidence>
<reference evidence="2 3" key="2">
    <citation type="submission" date="2024-07" db="EMBL/GenBank/DDBJ databases">
        <authorList>
            <person name="Akdeniz Z."/>
        </authorList>
    </citation>
    <scope>NUCLEOTIDE SEQUENCE [LARGE SCALE GENOMIC DNA]</scope>
</reference>
<comment type="caution">
    <text evidence="1">The sequence shown here is derived from an EMBL/GenBank/DDBJ whole genome shotgun (WGS) entry which is preliminary data.</text>
</comment>
<dbReference type="AlphaFoldDB" id="A0AA86UC28"/>
<dbReference type="EMBL" id="CAXDID020000089">
    <property type="protein sequence ID" value="CAL6021664.1"/>
    <property type="molecule type" value="Genomic_DNA"/>
</dbReference>
<reference evidence="1" key="1">
    <citation type="submission" date="2023-06" db="EMBL/GenBank/DDBJ databases">
        <authorList>
            <person name="Kurt Z."/>
        </authorList>
    </citation>
    <scope>NUCLEOTIDE SEQUENCE</scope>
</reference>
<dbReference type="Proteomes" id="UP001642409">
    <property type="component" value="Unassembled WGS sequence"/>
</dbReference>
<dbReference type="EMBL" id="CATOUU010000762">
    <property type="protein sequence ID" value="CAI9946451.1"/>
    <property type="molecule type" value="Genomic_DNA"/>
</dbReference>
<keyword evidence="3" id="KW-1185">Reference proteome</keyword>
<evidence type="ECO:0000313" key="2">
    <source>
        <dbReference type="EMBL" id="CAL6021664.1"/>
    </source>
</evidence>
<protein>
    <submittedName>
        <fullName evidence="2">Hypothetical_protein</fullName>
    </submittedName>
</protein>
<gene>
    <name evidence="2" type="ORF">HINF_LOCUS28277</name>
    <name evidence="1" type="ORF">HINF_LOCUS34096</name>
</gene>
<proteinExistence type="predicted"/>
<name>A0AA86UC28_9EUKA</name>
<accession>A0AA86UC28</accession>